<proteinExistence type="predicted"/>
<evidence type="ECO:0000313" key="3">
    <source>
        <dbReference type="Proteomes" id="UP000242847"/>
    </source>
</evidence>
<comment type="caution">
    <text evidence="2">The sequence shown here is derived from an EMBL/GenBank/DDBJ whole genome shotgun (WGS) entry which is preliminary data.</text>
</comment>
<reference evidence="2 3" key="1">
    <citation type="submission" date="2017-01" db="EMBL/GenBank/DDBJ databases">
        <title>Draft genome sequence of Pseudomonas pachastrellae type strain CCUG 46540T from a deep sea.</title>
        <authorList>
            <person name="Gomila M."/>
            <person name="Mulet M."/>
            <person name="Lalucat J."/>
            <person name="Garcia-Valdes E."/>
        </authorList>
    </citation>
    <scope>NUCLEOTIDE SEQUENCE [LARGE SCALE GENOMIC DNA]</scope>
    <source>
        <strain evidence="2 3">CCUG 46540</strain>
    </source>
</reference>
<gene>
    <name evidence="2" type="ORF">BXT89_11560</name>
</gene>
<dbReference type="STRING" id="254161.SAMN05216256_12314"/>
<organism evidence="2 3">
    <name type="scientific">Halopseudomonas pachastrellae</name>
    <dbReference type="NCBI Taxonomy" id="254161"/>
    <lineage>
        <taxon>Bacteria</taxon>
        <taxon>Pseudomonadati</taxon>
        <taxon>Pseudomonadota</taxon>
        <taxon>Gammaproteobacteria</taxon>
        <taxon>Pseudomonadales</taxon>
        <taxon>Pseudomonadaceae</taxon>
        <taxon>Halopseudomonas</taxon>
    </lineage>
</organism>
<sequence>MKRLLTFGSALLMAGNALALSLSDLSQQDTAQALKEALTQGARVAVTELGQPGGFSDNPDVRIELPGKLGSAARTLKMMGMGSQITALENSMNQAAEAAAPQAETILVNAISSMSLTDAKDILTGGNDSATRYLERSSRDQIRALFMPVVKQATDQVGVAQQYNAFAGQAASFGVVEPNATNVETYVTEQALDGLFEMIAQQEATIRDDPAAAASSLVQKVFGAL</sequence>
<keyword evidence="3" id="KW-1185">Reference proteome</keyword>
<dbReference type="EMBL" id="MUBC01000023">
    <property type="protein sequence ID" value="ONM43704.1"/>
    <property type="molecule type" value="Genomic_DNA"/>
</dbReference>
<dbReference type="OrthoDB" id="5292580at2"/>
<accession>A0A1S8DE78</accession>
<feature type="chain" id="PRO_5010543653" description="DUF4197 domain-containing protein" evidence="1">
    <location>
        <begin position="20"/>
        <end position="225"/>
    </location>
</feature>
<dbReference type="Proteomes" id="UP000242847">
    <property type="component" value="Unassembled WGS sequence"/>
</dbReference>
<evidence type="ECO:0000313" key="2">
    <source>
        <dbReference type="EMBL" id="ONM43704.1"/>
    </source>
</evidence>
<dbReference type="Pfam" id="PF13852">
    <property type="entry name" value="DUF4197"/>
    <property type="match status" value="1"/>
</dbReference>
<name>A0A1S8DE78_9GAMM</name>
<keyword evidence="1" id="KW-0732">Signal</keyword>
<evidence type="ECO:0008006" key="4">
    <source>
        <dbReference type="Google" id="ProtNLM"/>
    </source>
</evidence>
<protein>
    <recommendedName>
        <fullName evidence="4">DUF4197 domain-containing protein</fullName>
    </recommendedName>
</protein>
<evidence type="ECO:0000256" key="1">
    <source>
        <dbReference type="SAM" id="SignalP"/>
    </source>
</evidence>
<dbReference type="AlphaFoldDB" id="A0A1S8DE78"/>
<dbReference type="RefSeq" id="WP_083727831.1">
    <property type="nucleotide sequence ID" value="NZ_FOUD01000023.1"/>
</dbReference>
<feature type="signal peptide" evidence="1">
    <location>
        <begin position="1"/>
        <end position="19"/>
    </location>
</feature>
<dbReference type="InterPro" id="IPR025245">
    <property type="entry name" value="DUF4197"/>
</dbReference>